<feature type="compositionally biased region" description="Basic residues" evidence="1">
    <location>
        <begin position="41"/>
        <end position="50"/>
    </location>
</feature>
<dbReference type="RefSeq" id="WP_145350689.1">
    <property type="nucleotide sequence ID" value="NZ_CP036262.1"/>
</dbReference>
<evidence type="ECO:0000313" key="3">
    <source>
        <dbReference type="Proteomes" id="UP000320672"/>
    </source>
</evidence>
<evidence type="ECO:0000256" key="1">
    <source>
        <dbReference type="SAM" id="MobiDB-lite"/>
    </source>
</evidence>
<feature type="region of interest" description="Disordered" evidence="1">
    <location>
        <begin position="21"/>
        <end position="71"/>
    </location>
</feature>
<sequence>MGQLNDVGEADGWRCWLCDEPVDPEMSPNDPRGASLDSRITKARAKKKKQDKGNVPSERLAHKSCNTGKGAKDAVVPWPDHLIVADPAPIIAAAERLERKGGREIMARCPTHEDAVVVGAWLIDRLSRLSPGLNVHSDVASTGGQYLVSLHAK</sequence>
<evidence type="ECO:0000313" key="2">
    <source>
        <dbReference type="EMBL" id="QDS92435.1"/>
    </source>
</evidence>
<name>A0A517MC43_9BACT</name>
<dbReference type="KEGG" id="rml:FF011L_11780"/>
<protein>
    <submittedName>
        <fullName evidence="2">Uncharacterized protein</fullName>
    </submittedName>
</protein>
<organism evidence="2 3">
    <name type="scientific">Roseimaritima multifibrata</name>
    <dbReference type="NCBI Taxonomy" id="1930274"/>
    <lineage>
        <taxon>Bacteria</taxon>
        <taxon>Pseudomonadati</taxon>
        <taxon>Planctomycetota</taxon>
        <taxon>Planctomycetia</taxon>
        <taxon>Pirellulales</taxon>
        <taxon>Pirellulaceae</taxon>
        <taxon>Roseimaritima</taxon>
    </lineage>
</organism>
<dbReference type="AlphaFoldDB" id="A0A517MC43"/>
<gene>
    <name evidence="2" type="ORF">FF011L_11780</name>
</gene>
<reference evidence="2 3" key="1">
    <citation type="submission" date="2019-02" db="EMBL/GenBank/DDBJ databases">
        <title>Deep-cultivation of Planctomycetes and their phenomic and genomic characterization uncovers novel biology.</title>
        <authorList>
            <person name="Wiegand S."/>
            <person name="Jogler M."/>
            <person name="Boedeker C."/>
            <person name="Pinto D."/>
            <person name="Vollmers J."/>
            <person name="Rivas-Marin E."/>
            <person name="Kohn T."/>
            <person name="Peeters S.H."/>
            <person name="Heuer A."/>
            <person name="Rast P."/>
            <person name="Oberbeckmann S."/>
            <person name="Bunk B."/>
            <person name="Jeske O."/>
            <person name="Meyerdierks A."/>
            <person name="Storesund J.E."/>
            <person name="Kallscheuer N."/>
            <person name="Luecker S."/>
            <person name="Lage O.M."/>
            <person name="Pohl T."/>
            <person name="Merkel B.J."/>
            <person name="Hornburger P."/>
            <person name="Mueller R.-W."/>
            <person name="Bruemmer F."/>
            <person name="Labrenz M."/>
            <person name="Spormann A.M."/>
            <person name="Op den Camp H."/>
            <person name="Overmann J."/>
            <person name="Amann R."/>
            <person name="Jetten M.S.M."/>
            <person name="Mascher T."/>
            <person name="Medema M.H."/>
            <person name="Devos D.P."/>
            <person name="Kaster A.-K."/>
            <person name="Ovreas L."/>
            <person name="Rohde M."/>
            <person name="Galperin M.Y."/>
            <person name="Jogler C."/>
        </authorList>
    </citation>
    <scope>NUCLEOTIDE SEQUENCE [LARGE SCALE GENOMIC DNA]</scope>
    <source>
        <strain evidence="2 3">FF011L</strain>
    </source>
</reference>
<keyword evidence="3" id="KW-1185">Reference proteome</keyword>
<accession>A0A517MC43</accession>
<dbReference type="OrthoDB" id="268590at2"/>
<dbReference type="Proteomes" id="UP000320672">
    <property type="component" value="Chromosome"/>
</dbReference>
<dbReference type="EMBL" id="CP036262">
    <property type="protein sequence ID" value="QDS92435.1"/>
    <property type="molecule type" value="Genomic_DNA"/>
</dbReference>
<proteinExistence type="predicted"/>